<dbReference type="GO" id="GO:0009249">
    <property type="term" value="P:protein lipoylation"/>
    <property type="evidence" value="ECO:0007669"/>
    <property type="project" value="InterPro"/>
</dbReference>
<dbReference type="AlphaFoldDB" id="A0A9P6WP35"/>
<comment type="pathway">
    <text evidence="2">Protein modification; protein lipoylation via exogenous pathway; protein N(6)-(lipoyl)lysine from lipoate: step 2/2.</text>
</comment>
<dbReference type="GO" id="GO:0016874">
    <property type="term" value="F:ligase activity"/>
    <property type="evidence" value="ECO:0007669"/>
    <property type="project" value="UniProtKB-KW"/>
</dbReference>
<dbReference type="PROSITE" id="PS51733">
    <property type="entry name" value="BPL_LPL_CATALYTIC"/>
    <property type="match status" value="1"/>
</dbReference>
<evidence type="ECO:0000256" key="3">
    <source>
        <dbReference type="ARBA" id="ARBA00008242"/>
    </source>
</evidence>
<comment type="similarity">
    <text evidence="3">Belongs to the LplA family.</text>
</comment>
<evidence type="ECO:0000259" key="6">
    <source>
        <dbReference type="PROSITE" id="PS51733"/>
    </source>
</evidence>
<evidence type="ECO:0000256" key="4">
    <source>
        <dbReference type="ARBA" id="ARBA00015925"/>
    </source>
</evidence>
<gene>
    <name evidence="7" type="primary">AIM22</name>
    <name evidence="7" type="ORF">C6P40_002439</name>
</gene>
<dbReference type="Pfam" id="PF21948">
    <property type="entry name" value="LplA-B_cat"/>
    <property type="match status" value="1"/>
</dbReference>
<sequence>MLFRHIRLQRWIPISNLGALRHYTLPHDIKHIPSSLRSKKNISHNDDGYDLNLKDIADTLDNDPSLKDFYDENTLNQIKSLKNGNKDLEFHNDPYDLSNIPIYSPNDSNSKQQLDSFSNNNPISDSFIPNNTPMTEPKTMSTADFIKMMSSDPSNPLEIENDSNIPSTDDYLTNIFQKNHIDKNLNQSLNIPKPSKIIDFLNKDDIPNFNTLPNLMNLSEIVKTDLPLILISKLTDPRLNLSIEKYIYDNYPDPRLSINKFAKRLFLYKNSNCIVLGKNQNIFREINLRLASTYSIPILRRFSGGGTVVHDLGNFNFSFMCSKDDFTRTTFTNEIINKWNIYYNTYKPENTFELDINLKGDMIRKSDEKKISGSAFQISKGKSLHHGTMLLNSDLNTLGKLLKIDNERLSSITDHATNSIPSPITNTNINHDLFIDLCINSFVDKFGVPTNLNSKILKLNYNNLELLKNNNNNLESQVFKIDDLTQLPNEVIDTYNQLKDWNWIFGKSPRFQMAFKVDHETIDLKFDVNQGRIISLEYDNLNDDDGEGDEGNDKRLQNLIDALSTKEIVVNFSGKSVGQYIADPILKREIAWKIDQCIDFDRIGIVE</sequence>
<dbReference type="Gene3D" id="3.30.930.10">
    <property type="entry name" value="Bira Bifunctional Protein, Domain 2"/>
    <property type="match status" value="1"/>
</dbReference>
<dbReference type="GO" id="GO:0005739">
    <property type="term" value="C:mitochondrion"/>
    <property type="evidence" value="ECO:0007669"/>
    <property type="project" value="TreeGrafter"/>
</dbReference>
<comment type="function">
    <text evidence="1">Catalyzes both the ATP-dependent activation of exogenously supplied lipoate to lipoyl-AMP and the transfer of the activated lipoyl onto the lipoyl domains of lipoate-dependent enzymes.</text>
</comment>
<dbReference type="GO" id="GO:0017118">
    <property type="term" value="F:lipoyltransferase activity"/>
    <property type="evidence" value="ECO:0007669"/>
    <property type="project" value="TreeGrafter"/>
</dbReference>
<feature type="domain" description="BPL/LPL catalytic" evidence="6">
    <location>
        <begin position="259"/>
        <end position="450"/>
    </location>
</feature>
<feature type="coiled-coil region" evidence="5">
    <location>
        <begin position="457"/>
        <end position="484"/>
    </location>
</feature>
<dbReference type="InterPro" id="IPR004562">
    <property type="entry name" value="LipoylTrfase_LipoateP_Ligase"/>
</dbReference>
<evidence type="ECO:0000256" key="2">
    <source>
        <dbReference type="ARBA" id="ARBA00005085"/>
    </source>
</evidence>
<dbReference type="EMBL" id="PUHW01000027">
    <property type="protein sequence ID" value="KAG0690569.1"/>
    <property type="molecule type" value="Genomic_DNA"/>
</dbReference>
<comment type="caution">
    <text evidence="7">The sequence shown here is derived from an EMBL/GenBank/DDBJ whole genome shotgun (WGS) entry which is preliminary data.</text>
</comment>
<evidence type="ECO:0000313" key="8">
    <source>
        <dbReference type="Proteomes" id="UP000697127"/>
    </source>
</evidence>
<dbReference type="OrthoDB" id="201621at2759"/>
<keyword evidence="5" id="KW-0175">Coiled coil</keyword>
<evidence type="ECO:0000256" key="5">
    <source>
        <dbReference type="SAM" id="Coils"/>
    </source>
</evidence>
<dbReference type="Proteomes" id="UP000697127">
    <property type="component" value="Unassembled WGS sequence"/>
</dbReference>
<dbReference type="InterPro" id="IPR004143">
    <property type="entry name" value="BPL_LPL_catalytic"/>
</dbReference>
<dbReference type="PANTHER" id="PTHR12561:SF3">
    <property type="entry name" value="LIPOYLTRANSFERASE 1, MITOCHONDRIAL"/>
    <property type="match status" value="1"/>
</dbReference>
<evidence type="ECO:0000256" key="1">
    <source>
        <dbReference type="ARBA" id="ARBA00003253"/>
    </source>
</evidence>
<keyword evidence="7" id="KW-0436">Ligase</keyword>
<reference evidence="7" key="1">
    <citation type="submission" date="2020-11" db="EMBL/GenBank/DDBJ databases">
        <title>Kefir isolates.</title>
        <authorList>
            <person name="Marcisauskas S."/>
            <person name="Kim Y."/>
            <person name="Blasche S."/>
        </authorList>
    </citation>
    <scope>NUCLEOTIDE SEQUENCE</scope>
    <source>
        <strain evidence="7">Olga-1</strain>
    </source>
</reference>
<dbReference type="PANTHER" id="PTHR12561">
    <property type="entry name" value="LIPOATE-PROTEIN LIGASE"/>
    <property type="match status" value="1"/>
</dbReference>
<evidence type="ECO:0000313" key="7">
    <source>
        <dbReference type="EMBL" id="KAG0690569.1"/>
    </source>
</evidence>
<keyword evidence="8" id="KW-1185">Reference proteome</keyword>
<protein>
    <recommendedName>
        <fullName evidence="4">Putative lipoate-protein ligase A</fullName>
    </recommendedName>
</protein>
<name>A0A9P6WP35_9ASCO</name>
<proteinExistence type="inferred from homology"/>
<organism evidence="7 8">
    <name type="scientific">Pichia californica</name>
    <dbReference type="NCBI Taxonomy" id="460514"/>
    <lineage>
        <taxon>Eukaryota</taxon>
        <taxon>Fungi</taxon>
        <taxon>Dikarya</taxon>
        <taxon>Ascomycota</taxon>
        <taxon>Saccharomycotina</taxon>
        <taxon>Pichiomycetes</taxon>
        <taxon>Pichiales</taxon>
        <taxon>Pichiaceae</taxon>
        <taxon>Pichia</taxon>
    </lineage>
</organism>
<dbReference type="InterPro" id="IPR045864">
    <property type="entry name" value="aa-tRNA-synth_II/BPL/LPL"/>
</dbReference>
<dbReference type="CDD" id="cd16443">
    <property type="entry name" value="LplA"/>
    <property type="match status" value="1"/>
</dbReference>
<dbReference type="SUPFAM" id="SSF55681">
    <property type="entry name" value="Class II aaRS and biotin synthetases"/>
    <property type="match status" value="1"/>
</dbReference>
<accession>A0A9P6WP35</accession>